<dbReference type="PANTHER" id="PTHR32071">
    <property type="entry name" value="TRANSCRIPTIONAL REGULATORY PROTEIN"/>
    <property type="match status" value="1"/>
</dbReference>
<dbReference type="GO" id="GO:0043565">
    <property type="term" value="F:sequence-specific DNA binding"/>
    <property type="evidence" value="ECO:0007669"/>
    <property type="project" value="InterPro"/>
</dbReference>
<evidence type="ECO:0000256" key="1">
    <source>
        <dbReference type="ARBA" id="ARBA00022741"/>
    </source>
</evidence>
<dbReference type="Gene3D" id="3.40.50.300">
    <property type="entry name" value="P-loop containing nucleotide triphosphate hydrolases"/>
    <property type="match status" value="1"/>
</dbReference>
<dbReference type="AlphaFoldDB" id="A0A7W5Z5A1"/>
<sequence>MTESIQKEDWERFRALGSVPPSIREIVLRSWVRSRDIREIETRERAPSVAQDELQAIRARNARLRNAAQAAIRRAGYMLNDAGAILLLCNPDGIVTDAAGDVRILSRGEENHLYPGGHWDEGAIGTNAIGTALHLGKPVTISGVEHFCEAIQRWSCAAAPIHDPFTGRRLGVVDISGPSGEAFAQVAILSVTLALQIEEALRSTGLREQSLMLEQLLSRKPSLSGDAVVLFDRFGRPVWSSASAGDATKSALGGCAILRELPEETGDDPHQLAERMQEALPDAGVEVLDGEGGPLGVLVSMRRSGGRSRPLSNPEISLRQIADTDPEMERLCAKAVRIVESGVPLLIEGAVGSGKETLARSLHAHGPLATRPFEIFDCSLLDCETLRAGADFSARLARLARMGGTLCLDEPAETPQMAQPLVAQALAHLVRTAAAPLQVLTLSSVCLDEKMASGELRSELHFRIAAATLRLPSLAERRDSIDSLVRDFAALYSVQRHGKPLRFTPAAMMRLRAHTWPGNLRELRNLIESLSATSLNRLIDVPDLPPQITTLATRREDSLRERERADILDAVAAAGGNMSEVARRLGISRSTLYLKLDQYGVARRRR</sequence>
<dbReference type="InterPro" id="IPR009057">
    <property type="entry name" value="Homeodomain-like_sf"/>
</dbReference>
<proteinExistence type="predicted"/>
<accession>A0A7W5Z5A1</accession>
<dbReference type="PRINTS" id="PR01590">
    <property type="entry name" value="HTHFIS"/>
</dbReference>
<dbReference type="RefSeq" id="WP_183753104.1">
    <property type="nucleotide sequence ID" value="NZ_JACICC010000005.1"/>
</dbReference>
<dbReference type="SUPFAM" id="SSF46689">
    <property type="entry name" value="Homeodomain-like"/>
    <property type="match status" value="1"/>
</dbReference>
<dbReference type="InterPro" id="IPR025944">
    <property type="entry name" value="Sigma_54_int_dom_CS"/>
</dbReference>
<dbReference type="InterPro" id="IPR002078">
    <property type="entry name" value="Sigma_54_int"/>
</dbReference>
<organism evidence="7 8">
    <name type="scientific">Pseudochelatococcus contaminans</name>
    <dbReference type="NCBI Taxonomy" id="1538103"/>
    <lineage>
        <taxon>Bacteria</taxon>
        <taxon>Pseudomonadati</taxon>
        <taxon>Pseudomonadota</taxon>
        <taxon>Alphaproteobacteria</taxon>
        <taxon>Hyphomicrobiales</taxon>
        <taxon>Chelatococcaceae</taxon>
        <taxon>Pseudochelatococcus</taxon>
    </lineage>
</organism>
<evidence type="ECO:0000256" key="2">
    <source>
        <dbReference type="ARBA" id="ARBA00022840"/>
    </source>
</evidence>
<dbReference type="EMBL" id="JACICC010000005">
    <property type="protein sequence ID" value="MBB3810239.1"/>
    <property type="molecule type" value="Genomic_DNA"/>
</dbReference>
<dbReference type="InterPro" id="IPR029016">
    <property type="entry name" value="GAF-like_dom_sf"/>
</dbReference>
<dbReference type="InterPro" id="IPR002197">
    <property type="entry name" value="HTH_Fis"/>
</dbReference>
<dbReference type="PROSITE" id="PS50045">
    <property type="entry name" value="SIGMA54_INTERACT_4"/>
    <property type="match status" value="1"/>
</dbReference>
<dbReference type="Pfam" id="PF25601">
    <property type="entry name" value="AAA_lid_14"/>
    <property type="match status" value="1"/>
</dbReference>
<dbReference type="GO" id="GO:0006355">
    <property type="term" value="P:regulation of DNA-templated transcription"/>
    <property type="evidence" value="ECO:0007669"/>
    <property type="project" value="InterPro"/>
</dbReference>
<dbReference type="Gene3D" id="1.10.10.60">
    <property type="entry name" value="Homeodomain-like"/>
    <property type="match status" value="1"/>
</dbReference>
<dbReference type="SMART" id="SM00382">
    <property type="entry name" value="AAA"/>
    <property type="match status" value="1"/>
</dbReference>
<dbReference type="GO" id="GO:0005524">
    <property type="term" value="F:ATP binding"/>
    <property type="evidence" value="ECO:0007669"/>
    <property type="project" value="UniProtKB-KW"/>
</dbReference>
<dbReference type="InterPro" id="IPR027417">
    <property type="entry name" value="P-loop_NTPase"/>
</dbReference>
<evidence type="ECO:0000256" key="3">
    <source>
        <dbReference type="ARBA" id="ARBA00023012"/>
    </source>
</evidence>
<dbReference type="GO" id="GO:0000160">
    <property type="term" value="P:phosphorelay signal transduction system"/>
    <property type="evidence" value="ECO:0007669"/>
    <property type="project" value="UniProtKB-KW"/>
</dbReference>
<protein>
    <submittedName>
        <fullName evidence="7">Transcriptional regulator of acetoin/glycerol metabolism</fullName>
    </submittedName>
</protein>
<dbReference type="InterPro" id="IPR058031">
    <property type="entry name" value="AAA_lid_NorR"/>
</dbReference>
<dbReference type="PROSITE" id="PS00688">
    <property type="entry name" value="SIGMA54_INTERACT_3"/>
    <property type="match status" value="1"/>
</dbReference>
<evidence type="ECO:0000259" key="6">
    <source>
        <dbReference type="PROSITE" id="PS50045"/>
    </source>
</evidence>
<keyword evidence="4" id="KW-0805">Transcription regulation</keyword>
<keyword evidence="5" id="KW-0804">Transcription</keyword>
<dbReference type="InterPro" id="IPR003593">
    <property type="entry name" value="AAA+_ATPase"/>
</dbReference>
<keyword evidence="3" id="KW-0902">Two-component regulatory system</keyword>
<keyword evidence="1" id="KW-0547">Nucleotide-binding</keyword>
<dbReference type="Gene3D" id="1.10.8.60">
    <property type="match status" value="1"/>
</dbReference>
<name>A0A7W5Z5A1_9HYPH</name>
<gene>
    <name evidence="7" type="ORF">FHS81_002335</name>
</gene>
<evidence type="ECO:0000313" key="8">
    <source>
        <dbReference type="Proteomes" id="UP000537592"/>
    </source>
</evidence>
<dbReference type="Pfam" id="PF00158">
    <property type="entry name" value="Sigma54_activat"/>
    <property type="match status" value="1"/>
</dbReference>
<comment type="caution">
    <text evidence="7">The sequence shown here is derived from an EMBL/GenBank/DDBJ whole genome shotgun (WGS) entry which is preliminary data.</text>
</comment>
<keyword evidence="8" id="KW-1185">Reference proteome</keyword>
<evidence type="ECO:0000256" key="4">
    <source>
        <dbReference type="ARBA" id="ARBA00023015"/>
    </source>
</evidence>
<evidence type="ECO:0000256" key="5">
    <source>
        <dbReference type="ARBA" id="ARBA00023163"/>
    </source>
</evidence>
<dbReference type="SUPFAM" id="SSF52540">
    <property type="entry name" value="P-loop containing nucleoside triphosphate hydrolases"/>
    <property type="match status" value="1"/>
</dbReference>
<dbReference type="Gene3D" id="3.30.450.40">
    <property type="match status" value="1"/>
</dbReference>
<evidence type="ECO:0000313" key="7">
    <source>
        <dbReference type="EMBL" id="MBB3810239.1"/>
    </source>
</evidence>
<reference evidence="7 8" key="1">
    <citation type="submission" date="2020-08" db="EMBL/GenBank/DDBJ databases">
        <title>Genomic Encyclopedia of Type Strains, Phase IV (KMG-IV): sequencing the most valuable type-strain genomes for metagenomic binning, comparative biology and taxonomic classification.</title>
        <authorList>
            <person name="Goeker M."/>
        </authorList>
    </citation>
    <scope>NUCLEOTIDE SEQUENCE [LARGE SCALE GENOMIC DNA]</scope>
    <source>
        <strain evidence="7 8">DSM 28760</strain>
    </source>
</reference>
<dbReference type="Proteomes" id="UP000537592">
    <property type="component" value="Unassembled WGS sequence"/>
</dbReference>
<dbReference type="Pfam" id="PF02954">
    <property type="entry name" value="HTH_8"/>
    <property type="match status" value="1"/>
</dbReference>
<feature type="domain" description="Sigma-54 factor interaction" evidence="6">
    <location>
        <begin position="321"/>
        <end position="532"/>
    </location>
</feature>
<keyword evidence="2" id="KW-0067">ATP-binding</keyword>